<proteinExistence type="predicted"/>
<evidence type="ECO:0000313" key="3">
    <source>
        <dbReference type="Proteomes" id="UP000037939"/>
    </source>
</evidence>
<keyword evidence="1" id="KW-1133">Transmembrane helix</keyword>
<evidence type="ECO:0000313" key="2">
    <source>
        <dbReference type="EMBL" id="KPC54145.1"/>
    </source>
</evidence>
<dbReference type="RefSeq" id="WP_053936848.1">
    <property type="nucleotide sequence ID" value="NZ_LAQT01000003.1"/>
</dbReference>
<dbReference type="Proteomes" id="UP000037939">
    <property type="component" value="Unassembled WGS sequence"/>
</dbReference>
<feature type="transmembrane region" description="Helical" evidence="1">
    <location>
        <begin position="20"/>
        <end position="41"/>
    </location>
</feature>
<dbReference type="OrthoDB" id="8964452at2"/>
<protein>
    <submittedName>
        <fullName evidence="2">Uncharacterized protein</fullName>
    </submittedName>
</protein>
<dbReference type="STRING" id="857265.WG78_05830"/>
<reference evidence="2 3" key="1">
    <citation type="submission" date="2015-07" db="EMBL/GenBank/DDBJ databases">
        <title>Draft genome sequence of the Amantichitinum ursilacus IGB-41, a new chitin-degrading bacterium.</title>
        <authorList>
            <person name="Kirstahler P."/>
            <person name="Guenther M."/>
            <person name="Grumaz C."/>
            <person name="Rupp S."/>
            <person name="Zibek S."/>
            <person name="Sohn K."/>
        </authorList>
    </citation>
    <scope>NUCLEOTIDE SEQUENCE [LARGE SCALE GENOMIC DNA]</scope>
    <source>
        <strain evidence="2 3">IGB-41</strain>
    </source>
</reference>
<dbReference type="EMBL" id="LAQT01000003">
    <property type="protein sequence ID" value="KPC54145.1"/>
    <property type="molecule type" value="Genomic_DNA"/>
</dbReference>
<evidence type="ECO:0000256" key="1">
    <source>
        <dbReference type="SAM" id="Phobius"/>
    </source>
</evidence>
<name>A0A0N0GPY8_9NEIS</name>
<gene>
    <name evidence="2" type="ORF">WG78_05830</name>
</gene>
<dbReference type="AlphaFoldDB" id="A0A0N0GPY8"/>
<organism evidence="2 3">
    <name type="scientific">Amantichitinum ursilacus</name>
    <dbReference type="NCBI Taxonomy" id="857265"/>
    <lineage>
        <taxon>Bacteria</taxon>
        <taxon>Pseudomonadati</taxon>
        <taxon>Pseudomonadota</taxon>
        <taxon>Betaproteobacteria</taxon>
        <taxon>Neisseriales</taxon>
        <taxon>Chitinibacteraceae</taxon>
        <taxon>Amantichitinum</taxon>
    </lineage>
</organism>
<accession>A0A0N0GPY8</accession>
<comment type="caution">
    <text evidence="2">The sequence shown here is derived from an EMBL/GenBank/DDBJ whole genome shotgun (WGS) entry which is preliminary data.</text>
</comment>
<sequence>MPFDLDQIAPAQPVPPVKVAWAAWLLLLVLIVAAGAAALLFGARRFLPTTPVAFWLTVPGLPALGWLILLCFAIGRQQARQTAAQDINLQRAVETGHALKVASIPLAVLAAAYQLDALAVKISSASVAERITRRQPQLRHSADPQTVDARWLEAPGRAWLPDMLDEPRQQAVLAWALEALFKQIKPALAALPEGVALRVFLHVDTQVADEAVRALWQDAWAKYASHLPASAPVIARGLAALSTAEAWLERGDQPGQVPPTLLFALQLRPLLQALPPAGSAEAAVMLLLAGTDAVRRFGLQPSAALHRPERRAPDRIEHGLRHALRWSGLTGATIAHQWLTGGAESAAQQALLSVFEKHPVGVRQTPELRGQHDLDRAIGNTGVAGEWLAVALVAEHLKGTGVPQLVAPETDGQITLAVITLF</sequence>
<feature type="transmembrane region" description="Helical" evidence="1">
    <location>
        <begin position="53"/>
        <end position="75"/>
    </location>
</feature>
<keyword evidence="3" id="KW-1185">Reference proteome</keyword>
<keyword evidence="1" id="KW-0812">Transmembrane</keyword>
<keyword evidence="1" id="KW-0472">Membrane</keyword>